<feature type="compositionally biased region" description="Polar residues" evidence="1">
    <location>
        <begin position="600"/>
        <end position="620"/>
    </location>
</feature>
<feature type="region of interest" description="Disordered" evidence="1">
    <location>
        <begin position="168"/>
        <end position="319"/>
    </location>
</feature>
<feature type="compositionally biased region" description="Polar residues" evidence="1">
    <location>
        <begin position="249"/>
        <end position="258"/>
    </location>
</feature>
<comment type="caution">
    <text evidence="2">The sequence shown here is derived from an EMBL/GenBank/DDBJ whole genome shotgun (WGS) entry which is preliminary data.</text>
</comment>
<organism evidence="2 3">
    <name type="scientific">Neurospora intermedia</name>
    <dbReference type="NCBI Taxonomy" id="5142"/>
    <lineage>
        <taxon>Eukaryota</taxon>
        <taxon>Fungi</taxon>
        <taxon>Dikarya</taxon>
        <taxon>Ascomycota</taxon>
        <taxon>Pezizomycotina</taxon>
        <taxon>Sordariomycetes</taxon>
        <taxon>Sordariomycetidae</taxon>
        <taxon>Sordariales</taxon>
        <taxon>Sordariaceae</taxon>
        <taxon>Neurospora</taxon>
    </lineage>
</organism>
<feature type="compositionally biased region" description="Acidic residues" evidence="1">
    <location>
        <begin position="984"/>
        <end position="997"/>
    </location>
</feature>
<feature type="compositionally biased region" description="Polar residues" evidence="1">
    <location>
        <begin position="768"/>
        <end position="782"/>
    </location>
</feature>
<feature type="region of interest" description="Disordered" evidence="1">
    <location>
        <begin position="984"/>
        <end position="1011"/>
    </location>
</feature>
<dbReference type="Proteomes" id="UP001451303">
    <property type="component" value="Unassembled WGS sequence"/>
</dbReference>
<protein>
    <submittedName>
        <fullName evidence="2">Uncharacterized protein</fullName>
    </submittedName>
</protein>
<feature type="region of interest" description="Disordered" evidence="1">
    <location>
        <begin position="1"/>
        <end position="27"/>
    </location>
</feature>
<feature type="compositionally biased region" description="Low complexity" evidence="1">
    <location>
        <begin position="209"/>
        <end position="222"/>
    </location>
</feature>
<evidence type="ECO:0000313" key="3">
    <source>
        <dbReference type="Proteomes" id="UP001451303"/>
    </source>
</evidence>
<evidence type="ECO:0000313" key="2">
    <source>
        <dbReference type="EMBL" id="KAL0469825.1"/>
    </source>
</evidence>
<gene>
    <name evidence="2" type="ORF">QR685DRAFT_589402</name>
</gene>
<evidence type="ECO:0000256" key="1">
    <source>
        <dbReference type="SAM" id="MobiDB-lite"/>
    </source>
</evidence>
<keyword evidence="3" id="KW-1185">Reference proteome</keyword>
<proteinExistence type="predicted"/>
<feature type="region of interest" description="Disordered" evidence="1">
    <location>
        <begin position="1057"/>
        <end position="1091"/>
    </location>
</feature>
<feature type="region of interest" description="Disordered" evidence="1">
    <location>
        <begin position="405"/>
        <end position="535"/>
    </location>
</feature>
<dbReference type="EMBL" id="JAVLET010000005">
    <property type="protein sequence ID" value="KAL0469825.1"/>
    <property type="molecule type" value="Genomic_DNA"/>
</dbReference>
<sequence>MQAVPSHHQQQQHHHHNHNHNHHLHPPSPSPIDTTYFFCTSRHPHCANKTHWNTHDPPSGLIAASFPSAISRLHVAGFRCRIPDANFNACVQLVGTGTVVAAATTGLVFGQPPDLDYPQPISKRKMARDYDLFRMPMASPLPGTSGILLTSPQSEYFSYSSFESPLDVVPGPLTSHPTNSTGQRPGSLPPPPSRGSRRQSFIRSHSERSTSNSVRDSSSSRESWLKRLSIRPLSQHESSPRSSMGPDSLSINFSNNGSEAPMLRSSTTTTSGAQAAPNKLVKRITTGQGGNSETKQKRGSRPQLPTLRRPATSHQRSMTLQQLQGTFCPTPVDPKFSLEEEPQFPHRTTNPQADAGVAKGRGRWTSFFHARILRSSGRRSGARLSESSLDNLLLPSKRVQVHTDNAPRPYLTKPDYIAACPTPEMKPRQSRPETRGGRLEGLDSAPLASPTRQLRRSLSFRTLGSPETRVLKSTNARRPRRGTTSDAEGCGRHAAGPEPLDDFLLPATNRANQPEARPTWDGISPPTQTTPKHLETGLRPGLRLIISHKKNTSAPLVPMSRIPSLDVDVTRVDQPGSIPSLASPSPCQDPINDMSATQGLAVQPNSRSGGSGEQASTLVGSESIDGRDGLSGDDDDTDLQSDGLYDSFRTGASSSRLRTVETPLESMFDESPPGTAGNSKDKRLSIQEILGQSWDGATRIMEEDESLPPTLRGAFMSDTTKIAHNGSDQNSYELDPTPTLTLGEHDFGRLSLDDDDDDWARDDDETLSNHLSPPSTTNSSHVSPAIRQALAGLCEQNDADLGHDALDDRSRSNIFDWCEQPSVDNFDHDGLSLRPKTVHGKHELDLRGGRSVIRKGPSAVHIRSQSVPVVPDVAEGSKPTPKFGTWGLSSKTVSEDWDDDFDFDEVPVSATGCKDSATSFSMVVPASIQASQPSVKAHSGQIRELSLLVNDLKRLCRHGKELDILNGPAASKWEEAENVIELASPDEEDEDDADADADASSQSTESKISSIDERYLEEGFDGSILDQQIDPFEAIPPPMGKTTVIRERQTARRRSVFSPDDDIFGGGWPLTEESPKATRPHTPERSTSPTEKSAVIATVIEAMQQQRSTADAIKHVAPVKPSSSKLFFDTNSLHELVKRAGQLRDSLAETVRRAELLTQTPISSPRVEPPKSRHNLDGSPAFTRVFTDPSASPQGPQRRLPKSHSTNSVLRRKSSVDSPRLHMMTVS</sequence>
<feature type="region of interest" description="Disordered" evidence="1">
    <location>
        <begin position="721"/>
        <end position="782"/>
    </location>
</feature>
<feature type="compositionally biased region" description="Polar residues" evidence="1">
    <location>
        <begin position="721"/>
        <end position="732"/>
    </location>
</feature>
<feature type="compositionally biased region" description="Basic and acidic residues" evidence="1">
    <location>
        <begin position="425"/>
        <end position="441"/>
    </location>
</feature>
<feature type="compositionally biased region" description="Basic and acidic residues" evidence="1">
    <location>
        <begin position="743"/>
        <end position="752"/>
    </location>
</feature>
<feature type="region of interest" description="Disordered" evidence="1">
    <location>
        <begin position="575"/>
        <end position="594"/>
    </location>
</feature>
<dbReference type="InterPro" id="IPR045342">
    <property type="entry name" value="Etd1"/>
</dbReference>
<feature type="region of interest" description="Disordered" evidence="1">
    <location>
        <begin position="1159"/>
        <end position="1227"/>
    </location>
</feature>
<feature type="compositionally biased region" description="Basic residues" evidence="1">
    <location>
        <begin position="10"/>
        <end position="25"/>
    </location>
</feature>
<feature type="compositionally biased region" description="Low complexity" evidence="1">
    <location>
        <begin position="998"/>
        <end position="1009"/>
    </location>
</feature>
<feature type="compositionally biased region" description="Acidic residues" evidence="1">
    <location>
        <begin position="753"/>
        <end position="766"/>
    </location>
</feature>
<feature type="region of interest" description="Disordered" evidence="1">
    <location>
        <begin position="600"/>
        <end position="684"/>
    </location>
</feature>
<name>A0ABR3DAW4_NEUIN</name>
<accession>A0ABR3DAW4</accession>
<dbReference type="Pfam" id="PF20162">
    <property type="entry name" value="Etd1"/>
    <property type="match status" value="1"/>
</dbReference>
<feature type="compositionally biased region" description="Basic and acidic residues" evidence="1">
    <location>
        <begin position="1073"/>
        <end position="1084"/>
    </location>
</feature>
<reference evidence="2 3" key="1">
    <citation type="submission" date="2023-09" db="EMBL/GenBank/DDBJ databases">
        <title>Multi-omics analysis of a traditional fermented food reveals byproduct-associated fungal strains for waste-to-food upcycling.</title>
        <authorList>
            <consortium name="Lawrence Berkeley National Laboratory"/>
            <person name="Rekdal V.M."/>
            <person name="Villalobos-Escobedo J.M."/>
            <person name="Rodriguez-Valeron N."/>
            <person name="Garcia M.O."/>
            <person name="Vasquez D.P."/>
            <person name="Damayanti I."/>
            <person name="Sorensen P.M."/>
            <person name="Baidoo E.E."/>
            <person name="De Carvalho A.C."/>
            <person name="Riley R."/>
            <person name="Lipzen A."/>
            <person name="He G."/>
            <person name="Yan M."/>
            <person name="Haridas S."/>
            <person name="Daum C."/>
            <person name="Yoshinaga Y."/>
            <person name="Ng V."/>
            <person name="Grigoriev I.V."/>
            <person name="Munk R."/>
            <person name="Nuraida L."/>
            <person name="Wijaya C.H."/>
            <person name="Morales P.-C."/>
            <person name="Keasling J.D."/>
        </authorList>
    </citation>
    <scope>NUCLEOTIDE SEQUENCE [LARGE SCALE GENOMIC DNA]</scope>
    <source>
        <strain evidence="2 3">FGSC 2613</strain>
    </source>
</reference>